<organism evidence="1 2">
    <name type="scientific">Datura stramonium</name>
    <name type="common">Jimsonweed</name>
    <name type="synonym">Common thornapple</name>
    <dbReference type="NCBI Taxonomy" id="4076"/>
    <lineage>
        <taxon>Eukaryota</taxon>
        <taxon>Viridiplantae</taxon>
        <taxon>Streptophyta</taxon>
        <taxon>Embryophyta</taxon>
        <taxon>Tracheophyta</taxon>
        <taxon>Spermatophyta</taxon>
        <taxon>Magnoliopsida</taxon>
        <taxon>eudicotyledons</taxon>
        <taxon>Gunneridae</taxon>
        <taxon>Pentapetalae</taxon>
        <taxon>asterids</taxon>
        <taxon>lamiids</taxon>
        <taxon>Solanales</taxon>
        <taxon>Solanaceae</taxon>
        <taxon>Solanoideae</taxon>
        <taxon>Datureae</taxon>
        <taxon>Datura</taxon>
    </lineage>
</organism>
<dbReference type="Proteomes" id="UP000823775">
    <property type="component" value="Unassembled WGS sequence"/>
</dbReference>
<protein>
    <submittedName>
        <fullName evidence="1">Uncharacterized protein</fullName>
    </submittedName>
</protein>
<proteinExistence type="predicted"/>
<accession>A0ABS8V6K7</accession>
<dbReference type="EMBL" id="JACEIK010003454">
    <property type="protein sequence ID" value="MCD9641784.1"/>
    <property type="molecule type" value="Genomic_DNA"/>
</dbReference>
<feature type="non-terminal residue" evidence="1">
    <location>
        <position position="1"/>
    </location>
</feature>
<evidence type="ECO:0000313" key="2">
    <source>
        <dbReference type="Proteomes" id="UP000823775"/>
    </source>
</evidence>
<reference evidence="1 2" key="1">
    <citation type="journal article" date="2021" name="BMC Genomics">
        <title>Datura genome reveals duplications of psychoactive alkaloid biosynthetic genes and high mutation rate following tissue culture.</title>
        <authorList>
            <person name="Rajewski A."/>
            <person name="Carter-House D."/>
            <person name="Stajich J."/>
            <person name="Litt A."/>
        </authorList>
    </citation>
    <scope>NUCLEOTIDE SEQUENCE [LARGE SCALE GENOMIC DNA]</scope>
    <source>
        <strain evidence="1">AR-01</strain>
    </source>
</reference>
<gene>
    <name evidence="1" type="ORF">HAX54_028220</name>
</gene>
<comment type="caution">
    <text evidence="1">The sequence shown here is derived from an EMBL/GenBank/DDBJ whole genome shotgun (WGS) entry which is preliminary data.</text>
</comment>
<keyword evidence="2" id="KW-1185">Reference proteome</keyword>
<evidence type="ECO:0000313" key="1">
    <source>
        <dbReference type="EMBL" id="MCD9641784.1"/>
    </source>
</evidence>
<sequence length="67" mass="8106">WIRQRCQRKERVKIRVGVWKYFKSVNIELKVHHRVTLRIVRVEQSATLHGWRKKILGIWKAQNSEGA</sequence>
<name>A0ABS8V6K7_DATST</name>